<dbReference type="AlphaFoldDB" id="A0A3A8AST3"/>
<proteinExistence type="predicted"/>
<organism evidence="2 3">
    <name type="scientific">Roseovarius spongiae</name>
    <dbReference type="NCBI Taxonomy" id="2320272"/>
    <lineage>
        <taxon>Bacteria</taxon>
        <taxon>Pseudomonadati</taxon>
        <taxon>Pseudomonadota</taxon>
        <taxon>Alphaproteobacteria</taxon>
        <taxon>Rhodobacterales</taxon>
        <taxon>Roseobacteraceae</taxon>
        <taxon>Roseovarius</taxon>
    </lineage>
</organism>
<accession>A0A3A8AST3</accession>
<dbReference type="Proteomes" id="UP000281128">
    <property type="component" value="Unassembled WGS sequence"/>
</dbReference>
<sequence length="191" mass="20880">MLDTPEFSVSPSCADWRDDVSYGDIVLFRFPGAGRPAAARPAVRPCLVLDVETLNTRRCAVLVPAFPAHHAGASGRALVLRGRAEYGPAGLERPMRFPIRSRLIVPLEHDGFAPSKATGTPLVGRLCGDAVERMNVERARIHALRDIRAERACAHAPQRRGARRGRDFTVERRGRRRPIPAAPHSAIRSGG</sequence>
<name>A0A3A8AST3_9RHOB</name>
<comment type="caution">
    <text evidence="2">The sequence shown here is derived from an EMBL/GenBank/DDBJ whole genome shotgun (WGS) entry which is preliminary data.</text>
</comment>
<dbReference type="EMBL" id="RAPE01000008">
    <property type="protein sequence ID" value="RKF12398.1"/>
    <property type="molecule type" value="Genomic_DNA"/>
</dbReference>
<evidence type="ECO:0000313" key="3">
    <source>
        <dbReference type="Proteomes" id="UP000281128"/>
    </source>
</evidence>
<keyword evidence="3" id="KW-1185">Reference proteome</keyword>
<evidence type="ECO:0000256" key="1">
    <source>
        <dbReference type="SAM" id="MobiDB-lite"/>
    </source>
</evidence>
<dbReference type="RefSeq" id="WP_121169040.1">
    <property type="nucleotide sequence ID" value="NZ_RAPE01000008.1"/>
</dbReference>
<dbReference type="OrthoDB" id="8442627at2"/>
<evidence type="ECO:0000313" key="2">
    <source>
        <dbReference type="EMBL" id="RKF12398.1"/>
    </source>
</evidence>
<reference evidence="2 3" key="1">
    <citation type="submission" date="2018-09" db="EMBL/GenBank/DDBJ databases">
        <title>Roseovarius spongiae sp. nov., isolated from a marine sponge.</title>
        <authorList>
            <person name="Zhuang L."/>
            <person name="Luo L."/>
        </authorList>
    </citation>
    <scope>NUCLEOTIDE SEQUENCE [LARGE SCALE GENOMIC DNA]</scope>
    <source>
        <strain evidence="2 3">HN-E21</strain>
    </source>
</reference>
<gene>
    <name evidence="2" type="ORF">D6850_18170</name>
</gene>
<feature type="region of interest" description="Disordered" evidence="1">
    <location>
        <begin position="155"/>
        <end position="191"/>
    </location>
</feature>
<protein>
    <submittedName>
        <fullName evidence="2">Uncharacterized protein</fullName>
    </submittedName>
</protein>